<dbReference type="PANTHER" id="PTHR13513">
    <property type="entry name" value="E3 UBIQUITIN-PROTEIN LIGASE UBR7"/>
    <property type="match status" value="1"/>
</dbReference>
<keyword evidence="1" id="KW-0479">Metal-binding</keyword>
<evidence type="ECO:0000256" key="1">
    <source>
        <dbReference type="ARBA" id="ARBA00022723"/>
    </source>
</evidence>
<dbReference type="SUPFAM" id="SSF57903">
    <property type="entry name" value="FYVE/PHD zinc finger"/>
    <property type="match status" value="1"/>
</dbReference>
<evidence type="ECO:0000259" key="5">
    <source>
        <dbReference type="SMART" id="SM00249"/>
    </source>
</evidence>
<dbReference type="GO" id="GO:0008270">
    <property type="term" value="F:zinc ion binding"/>
    <property type="evidence" value="ECO:0007669"/>
    <property type="project" value="UniProtKB-KW"/>
</dbReference>
<organism evidence="7 8">
    <name type="scientific">Furculomyces boomerangus</name>
    <dbReference type="NCBI Taxonomy" id="61424"/>
    <lineage>
        <taxon>Eukaryota</taxon>
        <taxon>Fungi</taxon>
        <taxon>Fungi incertae sedis</taxon>
        <taxon>Zoopagomycota</taxon>
        <taxon>Kickxellomycotina</taxon>
        <taxon>Harpellomycetes</taxon>
        <taxon>Harpellales</taxon>
        <taxon>Harpellaceae</taxon>
        <taxon>Furculomyces</taxon>
    </lineage>
</organism>
<evidence type="ECO:0000313" key="7">
    <source>
        <dbReference type="EMBL" id="PVU93412.1"/>
    </source>
</evidence>
<sequence>MEQQKQESLGSDSAADLHLSLENLFEKATRELASVSNPTNLPKEPVQTGDNSLSAPEFLKLQEELEKEAARILPGKFDLCTFDKGYISQPLYACLTCSKIKSSSNHQNPLQNNSDIFSSIIKEGLSKKTQDPSGTLNLQPTLERNLQQSSWNSRISDTFTEKPSDPNTKPPNFEPAGICYSCSISCHSKHDVVELFSKRNFKCDCGTTKLLHNAPCSLKPNNIQVKSTTNKNNNYNHNFWGYYCRCDTFYDPESETREMIQCFSCNDWFHDSCIGLVPGDDDYDEYICRSCVSKCSVLAKMSSINVFKGIIDKNTSKVVDIVQTRIQTNSVIVDADLGEQDHTDNKNVESYKIVSGGEDTETSLDVCKLSDEGIIDEFDMFVVGEWKNDICKCQKCKNEIQNLGLEFLYNENNVFVPEVDETRSESLYEAGIKELGRMDRSQALEGSVAYREFYDNIKTFLTPFAENKRTVEAQDIASFFDGISSKKHKHS</sequence>
<dbReference type="PROSITE" id="PS01359">
    <property type="entry name" value="ZF_PHD_1"/>
    <property type="match status" value="1"/>
</dbReference>
<evidence type="ECO:0000313" key="8">
    <source>
        <dbReference type="Proteomes" id="UP000245699"/>
    </source>
</evidence>
<dbReference type="CDD" id="cd19677">
    <property type="entry name" value="UBR-box_UBR7"/>
    <property type="match status" value="1"/>
</dbReference>
<keyword evidence="8" id="KW-1185">Reference proteome</keyword>
<dbReference type="Pfam" id="PF00628">
    <property type="entry name" value="PHD"/>
    <property type="match status" value="1"/>
</dbReference>
<dbReference type="InterPro" id="IPR019787">
    <property type="entry name" value="Znf_PHD-finger"/>
</dbReference>
<gene>
    <name evidence="7" type="ORF">BB559_003289</name>
</gene>
<keyword evidence="3" id="KW-0862">Zinc</keyword>
<dbReference type="Proteomes" id="UP000245699">
    <property type="component" value="Unassembled WGS sequence"/>
</dbReference>
<dbReference type="Pfam" id="PF02207">
    <property type="entry name" value="zf-UBR"/>
    <property type="match status" value="1"/>
</dbReference>
<dbReference type="PANTHER" id="PTHR13513:SF9">
    <property type="entry name" value="E3 UBIQUITIN-PROTEIN LIGASE UBR7-RELATED"/>
    <property type="match status" value="1"/>
</dbReference>
<dbReference type="CDD" id="cd15542">
    <property type="entry name" value="PHD_UBR7"/>
    <property type="match status" value="1"/>
</dbReference>
<dbReference type="InterPro" id="IPR011011">
    <property type="entry name" value="Znf_FYVE_PHD"/>
</dbReference>
<dbReference type="GO" id="GO:0061630">
    <property type="term" value="F:ubiquitin protein ligase activity"/>
    <property type="evidence" value="ECO:0007669"/>
    <property type="project" value="InterPro"/>
</dbReference>
<proteinExistence type="predicted"/>
<dbReference type="Gene3D" id="2.60.120.650">
    <property type="entry name" value="Cupin"/>
    <property type="match status" value="1"/>
</dbReference>
<reference evidence="7 8" key="1">
    <citation type="journal article" date="2018" name="MBio">
        <title>Comparative Genomics Reveals the Core Gene Toolbox for the Fungus-Insect Symbiosis.</title>
        <authorList>
            <person name="Wang Y."/>
            <person name="Stata M."/>
            <person name="Wang W."/>
            <person name="Stajich J.E."/>
            <person name="White M.M."/>
            <person name="Moncalvo J.M."/>
        </authorList>
    </citation>
    <scope>NUCLEOTIDE SEQUENCE [LARGE SCALE GENOMIC DNA]</scope>
    <source>
        <strain evidence="7 8">AUS-77-4</strain>
    </source>
</reference>
<comment type="caution">
    <text evidence="7">The sequence shown here is derived from an EMBL/GenBank/DDBJ whole genome shotgun (WGS) entry which is preliminary data.</text>
</comment>
<evidence type="ECO:0000256" key="2">
    <source>
        <dbReference type="ARBA" id="ARBA00022771"/>
    </source>
</evidence>
<dbReference type="OrthoDB" id="5795902at2759"/>
<feature type="region of interest" description="Disordered" evidence="4">
    <location>
        <begin position="33"/>
        <end position="52"/>
    </location>
</feature>
<dbReference type="InterPro" id="IPR047506">
    <property type="entry name" value="UBR7-like_UBR-box"/>
</dbReference>
<name>A0A2T9YM65_9FUNG</name>
<accession>A0A2T9YM65</accession>
<keyword evidence="2" id="KW-0863">Zinc-finger</keyword>
<evidence type="ECO:0000256" key="4">
    <source>
        <dbReference type="SAM" id="MobiDB-lite"/>
    </source>
</evidence>
<dbReference type="InterPro" id="IPR003126">
    <property type="entry name" value="Znf_UBR"/>
</dbReference>
<dbReference type="GO" id="GO:0005737">
    <property type="term" value="C:cytoplasm"/>
    <property type="evidence" value="ECO:0007669"/>
    <property type="project" value="TreeGrafter"/>
</dbReference>
<feature type="domain" description="Zinc finger PHD-type" evidence="5">
    <location>
        <begin position="243"/>
        <end position="292"/>
    </location>
</feature>
<dbReference type="InterPro" id="IPR019786">
    <property type="entry name" value="Zinc_finger_PHD-type_CS"/>
</dbReference>
<dbReference type="InterPro" id="IPR001965">
    <property type="entry name" value="Znf_PHD"/>
</dbReference>
<evidence type="ECO:0000259" key="6">
    <source>
        <dbReference type="SMART" id="SM00396"/>
    </source>
</evidence>
<evidence type="ECO:0000256" key="3">
    <source>
        <dbReference type="ARBA" id="ARBA00022833"/>
    </source>
</evidence>
<dbReference type="SMART" id="SM00249">
    <property type="entry name" value="PHD"/>
    <property type="match status" value="1"/>
</dbReference>
<protein>
    <recommendedName>
        <fullName evidence="9">PHD-type domain-containing protein</fullName>
    </recommendedName>
</protein>
<dbReference type="SMART" id="SM00396">
    <property type="entry name" value="ZnF_UBR1"/>
    <property type="match status" value="1"/>
</dbReference>
<feature type="domain" description="UBR-type" evidence="6">
    <location>
        <begin position="158"/>
        <end position="212"/>
    </location>
</feature>
<dbReference type="InterPro" id="IPR040204">
    <property type="entry name" value="UBR7"/>
</dbReference>
<dbReference type="EMBL" id="MBFT01000323">
    <property type="protein sequence ID" value="PVU93412.1"/>
    <property type="molecule type" value="Genomic_DNA"/>
</dbReference>
<evidence type="ECO:0008006" key="9">
    <source>
        <dbReference type="Google" id="ProtNLM"/>
    </source>
</evidence>
<dbReference type="AlphaFoldDB" id="A0A2T9YM65"/>